<organism evidence="2 3">
    <name type="scientific">Bugula neritina</name>
    <name type="common">Brown bryozoan</name>
    <name type="synonym">Sertularia neritina</name>
    <dbReference type="NCBI Taxonomy" id="10212"/>
    <lineage>
        <taxon>Eukaryota</taxon>
        <taxon>Metazoa</taxon>
        <taxon>Spiralia</taxon>
        <taxon>Lophotrochozoa</taxon>
        <taxon>Bryozoa</taxon>
        <taxon>Gymnolaemata</taxon>
        <taxon>Cheilostomatida</taxon>
        <taxon>Flustrina</taxon>
        <taxon>Buguloidea</taxon>
        <taxon>Bugulidae</taxon>
        <taxon>Bugula</taxon>
    </lineage>
</organism>
<evidence type="ECO:0000313" key="3">
    <source>
        <dbReference type="Proteomes" id="UP000593567"/>
    </source>
</evidence>
<evidence type="ECO:0000313" key="2">
    <source>
        <dbReference type="EMBL" id="KAF6039316.1"/>
    </source>
</evidence>
<dbReference type="AlphaFoldDB" id="A0A7J7KME1"/>
<reference evidence="2" key="1">
    <citation type="submission" date="2020-06" db="EMBL/GenBank/DDBJ databases">
        <title>Draft genome of Bugula neritina, a colonial animal packing powerful symbionts and potential medicines.</title>
        <authorList>
            <person name="Rayko M."/>
        </authorList>
    </citation>
    <scope>NUCLEOTIDE SEQUENCE [LARGE SCALE GENOMIC DNA]</scope>
    <source>
        <strain evidence="2">Kwan_BN1</strain>
    </source>
</reference>
<feature type="chain" id="PRO_5029642996" description="Secreted protein" evidence="1">
    <location>
        <begin position="23"/>
        <end position="136"/>
    </location>
</feature>
<gene>
    <name evidence="2" type="ORF">EB796_002385</name>
</gene>
<keyword evidence="3" id="KW-1185">Reference proteome</keyword>
<name>A0A7J7KME1_BUGNE</name>
<evidence type="ECO:0008006" key="4">
    <source>
        <dbReference type="Google" id="ProtNLM"/>
    </source>
</evidence>
<protein>
    <recommendedName>
        <fullName evidence="4">Secreted protein</fullName>
    </recommendedName>
</protein>
<evidence type="ECO:0000256" key="1">
    <source>
        <dbReference type="SAM" id="SignalP"/>
    </source>
</evidence>
<dbReference type="EMBL" id="VXIV02000278">
    <property type="protein sequence ID" value="KAF6039316.1"/>
    <property type="molecule type" value="Genomic_DNA"/>
</dbReference>
<accession>A0A7J7KME1</accession>
<feature type="signal peptide" evidence="1">
    <location>
        <begin position="1"/>
        <end position="22"/>
    </location>
</feature>
<proteinExistence type="predicted"/>
<dbReference type="Proteomes" id="UP000593567">
    <property type="component" value="Unassembled WGS sequence"/>
</dbReference>
<keyword evidence="1" id="KW-0732">Signal</keyword>
<comment type="caution">
    <text evidence="2">The sequence shown here is derived from an EMBL/GenBank/DDBJ whole genome shotgun (WGS) entry which is preliminary data.</text>
</comment>
<sequence>MLAFTWVVLLSLIACNVIFWQAGRLGTCSPVSSSIANNTAANVELGQQLQIKAKVISRVKRGDDDDDQEIFGTHGFCRIVQHTSCSLFRRKRSEDDKKVYVCTPYVNEKSAAGAMKVGNGVGGVSCYPRAMIVCGE</sequence>